<evidence type="ECO:0000313" key="4">
    <source>
        <dbReference type="EMBL" id="KAK2181265.1"/>
    </source>
</evidence>
<dbReference type="PANTHER" id="PTHR20966:SF2">
    <property type="entry name" value="ANKYRIN REPEAT AND SOCS BOX PROTEIN 17"/>
    <property type="match status" value="1"/>
</dbReference>
<reference evidence="4" key="1">
    <citation type="journal article" date="2023" name="Mol. Biol. Evol.">
        <title>Third-Generation Sequencing Reveals the Adaptive Role of the Epigenome in Three Deep-Sea Polychaetes.</title>
        <authorList>
            <person name="Perez M."/>
            <person name="Aroh O."/>
            <person name="Sun Y."/>
            <person name="Lan Y."/>
            <person name="Juniper S.K."/>
            <person name="Young C.R."/>
            <person name="Angers B."/>
            <person name="Qian P.Y."/>
        </authorList>
    </citation>
    <scope>NUCLEOTIDE SEQUENCE</scope>
    <source>
        <strain evidence="4">R07B-5</strain>
    </source>
</reference>
<dbReference type="InterPro" id="IPR001496">
    <property type="entry name" value="SOCS_box"/>
</dbReference>
<dbReference type="InterPro" id="IPR036036">
    <property type="entry name" value="SOCS_box-like_dom_sf"/>
</dbReference>
<dbReference type="AlphaFoldDB" id="A0AAD9L1I5"/>
<dbReference type="SMART" id="SM00969">
    <property type="entry name" value="SOCS_box"/>
    <property type="match status" value="1"/>
</dbReference>
<protein>
    <recommendedName>
        <fullName evidence="3">SOCS box domain-containing protein</fullName>
    </recommendedName>
</protein>
<evidence type="ECO:0000256" key="1">
    <source>
        <dbReference type="ARBA" id="ARBA00022786"/>
    </source>
</evidence>
<dbReference type="CDD" id="cd03587">
    <property type="entry name" value="SOCS"/>
    <property type="match status" value="1"/>
</dbReference>
<dbReference type="EMBL" id="JAODUO010000404">
    <property type="protein sequence ID" value="KAK2181265.1"/>
    <property type="molecule type" value="Genomic_DNA"/>
</dbReference>
<organism evidence="4 5">
    <name type="scientific">Ridgeia piscesae</name>
    <name type="common">Tubeworm</name>
    <dbReference type="NCBI Taxonomy" id="27915"/>
    <lineage>
        <taxon>Eukaryota</taxon>
        <taxon>Metazoa</taxon>
        <taxon>Spiralia</taxon>
        <taxon>Lophotrochozoa</taxon>
        <taxon>Annelida</taxon>
        <taxon>Polychaeta</taxon>
        <taxon>Sedentaria</taxon>
        <taxon>Canalipalpata</taxon>
        <taxon>Sabellida</taxon>
        <taxon>Siboglinidae</taxon>
        <taxon>Ridgeia</taxon>
    </lineage>
</organism>
<evidence type="ECO:0000313" key="5">
    <source>
        <dbReference type="Proteomes" id="UP001209878"/>
    </source>
</evidence>
<evidence type="ECO:0000256" key="2">
    <source>
        <dbReference type="ARBA" id="ARBA00023043"/>
    </source>
</evidence>
<gene>
    <name evidence="4" type="ORF">NP493_404g02074</name>
</gene>
<dbReference type="Gene3D" id="1.10.750.20">
    <property type="entry name" value="SOCS box"/>
    <property type="match status" value="1"/>
</dbReference>
<evidence type="ECO:0000259" key="3">
    <source>
        <dbReference type="PROSITE" id="PS50225"/>
    </source>
</evidence>
<dbReference type="PANTHER" id="PTHR20966">
    <property type="entry name" value="ANKYRIN REPEAT AND SOCS BOX PROTEIN 17"/>
    <property type="match status" value="1"/>
</dbReference>
<dbReference type="Pfam" id="PF07525">
    <property type="entry name" value="SOCS_box"/>
    <property type="match status" value="1"/>
</dbReference>
<keyword evidence="5" id="KW-1185">Reference proteome</keyword>
<dbReference type="GO" id="GO:0035556">
    <property type="term" value="P:intracellular signal transduction"/>
    <property type="evidence" value="ECO:0007669"/>
    <property type="project" value="InterPro"/>
</dbReference>
<dbReference type="Proteomes" id="UP001209878">
    <property type="component" value="Unassembled WGS sequence"/>
</dbReference>
<dbReference type="SUPFAM" id="SSF158235">
    <property type="entry name" value="SOCS box-like"/>
    <property type="match status" value="1"/>
</dbReference>
<accession>A0AAD9L1I5</accession>
<feature type="domain" description="SOCS box" evidence="3">
    <location>
        <begin position="356"/>
        <end position="408"/>
    </location>
</feature>
<name>A0AAD9L1I5_RIDPI</name>
<dbReference type="PROSITE" id="PS50225">
    <property type="entry name" value="SOCS"/>
    <property type="match status" value="1"/>
</dbReference>
<sequence>MNINTAIIVDVRRKPPRRKRQEAQCGLNIFADLLVLEGLTCFTLARRRSQVRNQLYRYIHEGCNYRRIVEDVIHDILDMYTMVRREAVSKDDGDDREAACLELLATAAHLCEKFQIRDAELISYVMTEHFLLLGGHTNDWFEFLNPFGSVGRLTDSSLYPYRHDRRGALREWITSRHLNALDYFLVHGNRMELLVTRSPWRDAGNPTTTNYDRVSFVDFPLQNPLFGFMTPLTLACLSAHPPAVLLLLRHGGSPLHPYKQVECPYQDWSQPLYAVVNQLNLRQDEDLGSELEVSSPEGRETLQNLAMWRGRKLVQCLQLLSRAATPSQLPLRFSADVCRGHHDHRHGSRFIYLHERFTRMLPRRCTAPPADLQHLCRCALRRRLKTLNRLPDGIHKLALPNFLRLYLDLRID</sequence>
<proteinExistence type="predicted"/>
<keyword evidence="1" id="KW-0833">Ubl conjugation pathway</keyword>
<dbReference type="InterPro" id="IPR039147">
    <property type="entry name" value="ASB17"/>
</dbReference>
<keyword evidence="2" id="KW-0040">ANK repeat</keyword>
<comment type="caution">
    <text evidence="4">The sequence shown here is derived from an EMBL/GenBank/DDBJ whole genome shotgun (WGS) entry which is preliminary data.</text>
</comment>